<keyword evidence="3" id="KW-0479">Metal-binding</keyword>
<dbReference type="PANTHER" id="PTHR47466:SF1">
    <property type="entry name" value="METALLOPROTEASE MEP1 (AFU_ORTHOLOGUE AFUA_1G07730)-RELATED"/>
    <property type="match status" value="1"/>
</dbReference>
<evidence type="ECO:0000256" key="5">
    <source>
        <dbReference type="ARBA" id="ARBA00022801"/>
    </source>
</evidence>
<feature type="region of interest" description="Disordered" evidence="9">
    <location>
        <begin position="44"/>
        <end position="75"/>
    </location>
</feature>
<keyword evidence="7" id="KW-0482">Metalloprotease</keyword>
<keyword evidence="6" id="KW-0862">Zinc</keyword>
<keyword evidence="4 10" id="KW-0732">Signal</keyword>
<dbReference type="Gene3D" id="3.40.390.10">
    <property type="entry name" value="Collagenase (Catalytic Domain)"/>
    <property type="match status" value="1"/>
</dbReference>
<dbReference type="Pfam" id="PF05572">
    <property type="entry name" value="Peptidase_M43"/>
    <property type="match status" value="1"/>
</dbReference>
<sequence length="359" mass="38159">MNQGGKAPRGTKIRKPVRTVTAWGGLLVGAAALAGVVATSAAQAQTGDHPAPPDCPPEGAAARAAEARRDDPGMLSAEQAADYDQRLREELRRQQAPAESAAGGTVPLVVHVVHAEDGTGNVGDGTVERQVNVLNKAFSGGFAGADTGFSFDLRDITRTADDAWFADFTSHAEEAKERLRRGGPETLNLYLVNMGEGVLGQATFPQEYESAPANDGVVVDYRTVPGGSRQNYNLGYTAVHETGHWLGLFHTFQNGCERPGDYVDDTPYQREQSSGCPEDSDTCPQRGADPVHNFMDYSDDPCLNNFTRGQARRMAEHWEAFRSGGRTQARPAPPEGPGAQVEPRTPDGAPAPAPAPPAG</sequence>
<dbReference type="AlphaFoldDB" id="A0A853BLG8"/>
<dbReference type="GO" id="GO:0008237">
    <property type="term" value="F:metallopeptidase activity"/>
    <property type="evidence" value="ECO:0007669"/>
    <property type="project" value="UniProtKB-KW"/>
</dbReference>
<keyword evidence="13" id="KW-1185">Reference proteome</keyword>
<dbReference type="GO" id="GO:0046872">
    <property type="term" value="F:metal ion binding"/>
    <property type="evidence" value="ECO:0007669"/>
    <property type="project" value="UniProtKB-KW"/>
</dbReference>
<comment type="caution">
    <text evidence="12">The sequence shown here is derived from an EMBL/GenBank/DDBJ whole genome shotgun (WGS) entry which is preliminary data.</text>
</comment>
<protein>
    <recommendedName>
        <fullName evidence="11">Peptidase M43 pregnancy-associated plasma-A domain-containing protein</fullName>
    </recommendedName>
</protein>
<gene>
    <name evidence="12" type="ORF">HNR12_002107</name>
</gene>
<evidence type="ECO:0000256" key="6">
    <source>
        <dbReference type="ARBA" id="ARBA00022833"/>
    </source>
</evidence>
<dbReference type="CDD" id="cd04275">
    <property type="entry name" value="ZnMc_pappalysin_like"/>
    <property type="match status" value="1"/>
</dbReference>
<dbReference type="EMBL" id="JACCFO010000001">
    <property type="protein sequence ID" value="NYI95830.1"/>
    <property type="molecule type" value="Genomic_DNA"/>
</dbReference>
<dbReference type="SUPFAM" id="SSF55486">
    <property type="entry name" value="Metalloproteases ('zincins'), catalytic domain"/>
    <property type="match status" value="1"/>
</dbReference>
<keyword evidence="5" id="KW-0378">Hydrolase</keyword>
<organism evidence="12 13">
    <name type="scientific">Streptomonospora nanhaiensis</name>
    <dbReference type="NCBI Taxonomy" id="1323731"/>
    <lineage>
        <taxon>Bacteria</taxon>
        <taxon>Bacillati</taxon>
        <taxon>Actinomycetota</taxon>
        <taxon>Actinomycetes</taxon>
        <taxon>Streptosporangiales</taxon>
        <taxon>Nocardiopsidaceae</taxon>
        <taxon>Streptomonospora</taxon>
    </lineage>
</organism>
<reference evidence="12 13" key="1">
    <citation type="submission" date="2020-07" db="EMBL/GenBank/DDBJ databases">
        <title>Sequencing the genomes of 1000 actinobacteria strains.</title>
        <authorList>
            <person name="Klenk H.-P."/>
        </authorList>
    </citation>
    <scope>NUCLEOTIDE SEQUENCE [LARGE SCALE GENOMIC DNA]</scope>
    <source>
        <strain evidence="12 13">DSM 45927</strain>
    </source>
</reference>
<evidence type="ECO:0000256" key="3">
    <source>
        <dbReference type="ARBA" id="ARBA00022723"/>
    </source>
</evidence>
<evidence type="ECO:0000259" key="11">
    <source>
        <dbReference type="Pfam" id="PF05572"/>
    </source>
</evidence>
<accession>A0A853BLG8</accession>
<proteinExistence type="inferred from homology"/>
<evidence type="ECO:0000256" key="4">
    <source>
        <dbReference type="ARBA" id="ARBA00022729"/>
    </source>
</evidence>
<dbReference type="InterPro" id="IPR024079">
    <property type="entry name" value="MetalloPept_cat_dom_sf"/>
</dbReference>
<dbReference type="PANTHER" id="PTHR47466">
    <property type="match status" value="1"/>
</dbReference>
<feature type="region of interest" description="Disordered" evidence="9">
    <location>
        <begin position="319"/>
        <end position="359"/>
    </location>
</feature>
<evidence type="ECO:0000256" key="10">
    <source>
        <dbReference type="SAM" id="SignalP"/>
    </source>
</evidence>
<evidence type="ECO:0000313" key="13">
    <source>
        <dbReference type="Proteomes" id="UP000575985"/>
    </source>
</evidence>
<feature type="signal peptide" evidence="10">
    <location>
        <begin position="1"/>
        <end position="44"/>
    </location>
</feature>
<name>A0A853BLG8_9ACTN</name>
<dbReference type="RefSeq" id="WP_179767291.1">
    <property type="nucleotide sequence ID" value="NZ_JACCFO010000001.1"/>
</dbReference>
<keyword evidence="2" id="KW-0645">Protease</keyword>
<dbReference type="InterPro" id="IPR008754">
    <property type="entry name" value="Peptidase_M43"/>
</dbReference>
<feature type="chain" id="PRO_5032447313" description="Peptidase M43 pregnancy-associated plasma-A domain-containing protein" evidence="10">
    <location>
        <begin position="45"/>
        <end position="359"/>
    </location>
</feature>
<evidence type="ECO:0000256" key="8">
    <source>
        <dbReference type="ARBA" id="ARBA00023157"/>
    </source>
</evidence>
<comment type="similarity">
    <text evidence="1">Belongs to the peptidase M43B family.</text>
</comment>
<evidence type="ECO:0000256" key="1">
    <source>
        <dbReference type="ARBA" id="ARBA00008721"/>
    </source>
</evidence>
<keyword evidence="8" id="KW-1015">Disulfide bond</keyword>
<evidence type="ECO:0000313" key="12">
    <source>
        <dbReference type="EMBL" id="NYI95830.1"/>
    </source>
</evidence>
<dbReference type="GO" id="GO:0006508">
    <property type="term" value="P:proteolysis"/>
    <property type="evidence" value="ECO:0007669"/>
    <property type="project" value="UniProtKB-KW"/>
</dbReference>
<feature type="region of interest" description="Disordered" evidence="9">
    <location>
        <begin position="260"/>
        <end position="286"/>
    </location>
</feature>
<evidence type="ECO:0000256" key="2">
    <source>
        <dbReference type="ARBA" id="ARBA00022670"/>
    </source>
</evidence>
<evidence type="ECO:0000256" key="7">
    <source>
        <dbReference type="ARBA" id="ARBA00023049"/>
    </source>
</evidence>
<feature type="domain" description="Peptidase M43 pregnancy-associated plasma-A" evidence="11">
    <location>
        <begin position="200"/>
        <end position="316"/>
    </location>
</feature>
<feature type="compositionally biased region" description="Pro residues" evidence="9">
    <location>
        <begin position="349"/>
        <end position="359"/>
    </location>
</feature>
<dbReference type="Proteomes" id="UP000575985">
    <property type="component" value="Unassembled WGS sequence"/>
</dbReference>
<evidence type="ECO:0000256" key="9">
    <source>
        <dbReference type="SAM" id="MobiDB-lite"/>
    </source>
</evidence>